<evidence type="ECO:0000256" key="3">
    <source>
        <dbReference type="ARBA" id="ARBA00022525"/>
    </source>
</evidence>
<dbReference type="PROSITE" id="PS51367">
    <property type="entry name" value="THAUMATIN_2"/>
    <property type="match status" value="1"/>
</dbReference>
<gene>
    <name evidence="7" type="ORF">VNO78_28732</name>
</gene>
<proteinExistence type="inferred from homology"/>
<protein>
    <recommendedName>
        <fullName evidence="9">Pathogenesis-related protein 5</fullName>
    </recommendedName>
</protein>
<feature type="disulfide bond" evidence="5">
    <location>
        <begin position="35"/>
        <end position="246"/>
    </location>
</feature>
<feature type="signal peptide" evidence="6">
    <location>
        <begin position="1"/>
        <end position="26"/>
    </location>
</feature>
<keyword evidence="6" id="KW-0732">Signal</keyword>
<sequence>MRFNSNSKTSPPFHLLLFLLGNVASATVFTLENHCSYTVWPGTLSGNGAAVLGDGGFVLEPGSSVQLTAPGGWSGRFWARTGCSFEGSGGGKCETGDCAGGLRCSGGGVPPVTLAEFTIGSAGNGNKDFYDVSLVDGYNVGMGVRATGGTGDCQYAGCVADLNGACPAELQVRDGGGGVVACKSACAAFNTAEFCCTGEHSTPQTCLATHYSEIFKNACPSAYSYAYDDASSTCTCSASDYRITFCPTPSS</sequence>
<dbReference type="InterPro" id="IPR001938">
    <property type="entry name" value="Thaumatin"/>
</dbReference>
<dbReference type="SMART" id="SM00205">
    <property type="entry name" value="THN"/>
    <property type="match status" value="1"/>
</dbReference>
<feature type="disulfide bond" evidence="5">
    <location>
        <begin position="186"/>
        <end position="195"/>
    </location>
</feature>
<comment type="caution">
    <text evidence="7">The sequence shown here is derived from an EMBL/GenBank/DDBJ whole genome shotgun (WGS) entry which is preliminary data.</text>
</comment>
<dbReference type="CDD" id="cd09218">
    <property type="entry name" value="TLP-PA"/>
    <property type="match status" value="1"/>
</dbReference>
<evidence type="ECO:0000313" key="7">
    <source>
        <dbReference type="EMBL" id="KAK7383066.1"/>
    </source>
</evidence>
<organism evidence="7 8">
    <name type="scientific">Psophocarpus tetragonolobus</name>
    <name type="common">Winged bean</name>
    <name type="synonym">Dolichos tetragonolobus</name>
    <dbReference type="NCBI Taxonomy" id="3891"/>
    <lineage>
        <taxon>Eukaryota</taxon>
        <taxon>Viridiplantae</taxon>
        <taxon>Streptophyta</taxon>
        <taxon>Embryophyta</taxon>
        <taxon>Tracheophyta</taxon>
        <taxon>Spermatophyta</taxon>
        <taxon>Magnoliopsida</taxon>
        <taxon>eudicotyledons</taxon>
        <taxon>Gunneridae</taxon>
        <taxon>Pentapetalae</taxon>
        <taxon>rosids</taxon>
        <taxon>fabids</taxon>
        <taxon>Fabales</taxon>
        <taxon>Fabaceae</taxon>
        <taxon>Papilionoideae</taxon>
        <taxon>50 kb inversion clade</taxon>
        <taxon>NPAAA clade</taxon>
        <taxon>indigoferoid/millettioid clade</taxon>
        <taxon>Phaseoleae</taxon>
        <taxon>Psophocarpus</taxon>
    </lineage>
</organism>
<evidence type="ECO:0000256" key="1">
    <source>
        <dbReference type="ARBA" id="ARBA00004613"/>
    </source>
</evidence>
<feature type="disulfide bond" evidence="5">
    <location>
        <begin position="153"/>
        <end position="236"/>
    </location>
</feature>
<evidence type="ECO:0008006" key="9">
    <source>
        <dbReference type="Google" id="ProtNLM"/>
    </source>
</evidence>
<dbReference type="FunFam" id="2.60.110.10:FF:000002">
    <property type="entry name" value="Thaumatin-like protein 1a"/>
    <property type="match status" value="1"/>
</dbReference>
<reference evidence="7 8" key="1">
    <citation type="submission" date="2024-01" db="EMBL/GenBank/DDBJ databases">
        <title>The genomes of 5 underutilized Papilionoideae crops provide insights into root nodulation and disease resistanc.</title>
        <authorList>
            <person name="Jiang F."/>
        </authorList>
    </citation>
    <scope>NUCLEOTIDE SEQUENCE [LARGE SCALE GENOMIC DNA]</scope>
    <source>
        <strain evidence="7">DUOXIRENSHENG_FW03</strain>
        <tissue evidence="7">Leaves</tissue>
    </source>
</reference>
<dbReference type="PANTHER" id="PTHR31048">
    <property type="entry name" value="OS03G0233200 PROTEIN"/>
    <property type="match status" value="1"/>
</dbReference>
<dbReference type="Gene3D" id="2.60.110.10">
    <property type="entry name" value="Thaumatin"/>
    <property type="match status" value="1"/>
</dbReference>
<dbReference type="InterPro" id="IPR037176">
    <property type="entry name" value="Osmotin/thaumatin-like_sf"/>
</dbReference>
<dbReference type="AlphaFoldDB" id="A0AAN9RU71"/>
<dbReference type="Proteomes" id="UP001386955">
    <property type="component" value="Unassembled WGS sequence"/>
</dbReference>
<evidence type="ECO:0000313" key="8">
    <source>
        <dbReference type="Proteomes" id="UP001386955"/>
    </source>
</evidence>
<evidence type="ECO:0000256" key="5">
    <source>
        <dbReference type="PIRSR" id="PIRSR002703-1"/>
    </source>
</evidence>
<keyword evidence="4 5" id="KW-1015">Disulfide bond</keyword>
<feature type="disulfide bond" evidence="5">
    <location>
        <begin position="196"/>
        <end position="206"/>
    </location>
</feature>
<dbReference type="SUPFAM" id="SSF49870">
    <property type="entry name" value="Osmotin, thaumatin-like protein"/>
    <property type="match status" value="1"/>
</dbReference>
<dbReference type="PRINTS" id="PR00347">
    <property type="entry name" value="THAUMATIN"/>
</dbReference>
<dbReference type="GO" id="GO:0005576">
    <property type="term" value="C:extracellular region"/>
    <property type="evidence" value="ECO:0007669"/>
    <property type="project" value="UniProtKB-SubCell"/>
</dbReference>
<keyword evidence="3" id="KW-0964">Secreted</keyword>
<dbReference type="Pfam" id="PF00314">
    <property type="entry name" value="Thaumatin"/>
    <property type="match status" value="1"/>
</dbReference>
<feature type="chain" id="PRO_5042964606" description="Pathogenesis-related protein 5" evidence="6">
    <location>
        <begin position="27"/>
        <end position="251"/>
    </location>
</feature>
<name>A0AAN9RU71_PSOTE</name>
<dbReference type="PIRSF" id="PIRSF002703">
    <property type="entry name" value="Thaumatin"/>
    <property type="match status" value="1"/>
</dbReference>
<comment type="subcellular location">
    <subcellularLocation>
        <location evidence="1">Secreted</location>
    </subcellularLocation>
</comment>
<dbReference type="PROSITE" id="PS00316">
    <property type="entry name" value="THAUMATIN_1"/>
    <property type="match status" value="1"/>
</dbReference>
<dbReference type="InterPro" id="IPR017949">
    <property type="entry name" value="Thaumatin_CS"/>
</dbReference>
<evidence type="ECO:0000256" key="6">
    <source>
        <dbReference type="SAM" id="SignalP"/>
    </source>
</evidence>
<comment type="similarity">
    <text evidence="2">Belongs to the thaumatin family.</text>
</comment>
<keyword evidence="8" id="KW-1185">Reference proteome</keyword>
<feature type="disulfide bond" evidence="5">
    <location>
        <begin position="98"/>
        <end position="104"/>
    </location>
</feature>
<feature type="disulfide bond" evidence="5">
    <location>
        <begin position="83"/>
        <end position="93"/>
    </location>
</feature>
<feature type="disulfide bond" evidence="5">
    <location>
        <begin position="158"/>
        <end position="219"/>
    </location>
</feature>
<feature type="disulfide bond" evidence="5">
    <location>
        <begin position="166"/>
        <end position="182"/>
    </location>
</feature>
<accession>A0AAN9RU71</accession>
<dbReference type="EMBL" id="JAYMYS010000008">
    <property type="protein sequence ID" value="KAK7383066.1"/>
    <property type="molecule type" value="Genomic_DNA"/>
</dbReference>
<evidence type="ECO:0000256" key="4">
    <source>
        <dbReference type="ARBA" id="ARBA00023157"/>
    </source>
</evidence>
<evidence type="ECO:0000256" key="2">
    <source>
        <dbReference type="ARBA" id="ARBA00010607"/>
    </source>
</evidence>